<organism evidence="4 5">
    <name type="scientific">Saltatorellus ferox</name>
    <dbReference type="NCBI Taxonomy" id="2528018"/>
    <lineage>
        <taxon>Bacteria</taxon>
        <taxon>Pseudomonadati</taxon>
        <taxon>Planctomycetota</taxon>
        <taxon>Planctomycetia</taxon>
        <taxon>Planctomycetia incertae sedis</taxon>
        <taxon>Saltatorellus</taxon>
    </lineage>
</organism>
<dbReference type="EMBL" id="CP036434">
    <property type="protein sequence ID" value="QDV07847.1"/>
    <property type="molecule type" value="Genomic_DNA"/>
</dbReference>
<evidence type="ECO:0000313" key="5">
    <source>
        <dbReference type="Proteomes" id="UP000320390"/>
    </source>
</evidence>
<evidence type="ECO:0000259" key="3">
    <source>
        <dbReference type="Pfam" id="PF22124"/>
    </source>
</evidence>
<evidence type="ECO:0000313" key="4">
    <source>
        <dbReference type="EMBL" id="QDV07847.1"/>
    </source>
</evidence>
<dbReference type="PANTHER" id="PTHR31084">
    <property type="entry name" value="ALPHA-L-FUCOSIDASE 2"/>
    <property type="match status" value="1"/>
</dbReference>
<evidence type="ECO:0008006" key="6">
    <source>
        <dbReference type="Google" id="ProtNLM"/>
    </source>
</evidence>
<feature type="domain" description="Glycosyl hydrolase family 95 N-terminal" evidence="1">
    <location>
        <begin position="53"/>
        <end position="180"/>
    </location>
</feature>
<dbReference type="Pfam" id="PF21307">
    <property type="entry name" value="Glyco_hydro_95_C"/>
    <property type="match status" value="1"/>
</dbReference>
<dbReference type="InterPro" id="IPR012341">
    <property type="entry name" value="6hp_glycosidase-like_sf"/>
</dbReference>
<evidence type="ECO:0000259" key="2">
    <source>
        <dbReference type="Pfam" id="PF21307"/>
    </source>
</evidence>
<dbReference type="InterPro" id="IPR008928">
    <property type="entry name" value="6-hairpin_glycosidase_sf"/>
</dbReference>
<dbReference type="Proteomes" id="UP000320390">
    <property type="component" value="Chromosome"/>
</dbReference>
<dbReference type="OrthoDB" id="9802600at2"/>
<dbReference type="InterPro" id="IPR049053">
    <property type="entry name" value="AFCA-like_C"/>
</dbReference>
<dbReference type="Pfam" id="PF22124">
    <property type="entry name" value="Glyco_hydro_95_cat"/>
    <property type="match status" value="1"/>
</dbReference>
<dbReference type="InterPro" id="IPR027414">
    <property type="entry name" value="GH95_N_dom"/>
</dbReference>
<dbReference type="GO" id="GO:0004560">
    <property type="term" value="F:alpha-L-fucosidase activity"/>
    <property type="evidence" value="ECO:0007669"/>
    <property type="project" value="TreeGrafter"/>
</dbReference>
<feature type="domain" description="Alpha fucosidase A-like C-terminal" evidence="2">
    <location>
        <begin position="669"/>
        <end position="725"/>
    </location>
</feature>
<dbReference type="InterPro" id="IPR054363">
    <property type="entry name" value="GH95_cat"/>
</dbReference>
<name>A0A518EUS5_9BACT</name>
<dbReference type="AlphaFoldDB" id="A0A518EUS5"/>
<dbReference type="Pfam" id="PF14498">
    <property type="entry name" value="Glyco_hyd_65N_2"/>
    <property type="match status" value="1"/>
</dbReference>
<dbReference type="SUPFAM" id="SSF48208">
    <property type="entry name" value="Six-hairpin glycosidases"/>
    <property type="match status" value="1"/>
</dbReference>
<feature type="domain" description="Glycosyl hydrolase family 95 catalytic" evidence="3">
    <location>
        <begin position="306"/>
        <end position="665"/>
    </location>
</feature>
<gene>
    <name evidence="4" type="ORF">Poly30_33800</name>
</gene>
<keyword evidence="5" id="KW-1185">Reference proteome</keyword>
<reference evidence="4 5" key="1">
    <citation type="submission" date="2019-02" db="EMBL/GenBank/DDBJ databases">
        <title>Deep-cultivation of Planctomycetes and their phenomic and genomic characterization uncovers novel biology.</title>
        <authorList>
            <person name="Wiegand S."/>
            <person name="Jogler M."/>
            <person name="Boedeker C."/>
            <person name="Pinto D."/>
            <person name="Vollmers J."/>
            <person name="Rivas-Marin E."/>
            <person name="Kohn T."/>
            <person name="Peeters S.H."/>
            <person name="Heuer A."/>
            <person name="Rast P."/>
            <person name="Oberbeckmann S."/>
            <person name="Bunk B."/>
            <person name="Jeske O."/>
            <person name="Meyerdierks A."/>
            <person name="Storesund J.E."/>
            <person name="Kallscheuer N."/>
            <person name="Luecker S."/>
            <person name="Lage O.M."/>
            <person name="Pohl T."/>
            <person name="Merkel B.J."/>
            <person name="Hornburger P."/>
            <person name="Mueller R.-W."/>
            <person name="Bruemmer F."/>
            <person name="Labrenz M."/>
            <person name="Spormann A.M."/>
            <person name="Op den Camp H."/>
            <person name="Overmann J."/>
            <person name="Amann R."/>
            <person name="Jetten M.S.M."/>
            <person name="Mascher T."/>
            <person name="Medema M.H."/>
            <person name="Devos D.P."/>
            <person name="Kaster A.-K."/>
            <person name="Ovreas L."/>
            <person name="Rohde M."/>
            <person name="Galperin M.Y."/>
            <person name="Jogler C."/>
        </authorList>
    </citation>
    <scope>NUCLEOTIDE SEQUENCE [LARGE SCALE GENOMIC DNA]</scope>
    <source>
        <strain evidence="4 5">Poly30</strain>
    </source>
</reference>
<sequence>MLSPTLNLTLTLGLSLVVPAVASPVLQAVAVSGGVTTSSERRGDILGPDSLTLPAPIRRWDNALPLGNGLTGGLLWGEGRELRLSLDRGDLWDERGHADVYDPKRNYATLLESIETRDREIWSRYFDDTYTGSKWTKIPGGRLVVTLPEGSAAETFHLDFEKATAEVTLTDERVVRAFFAADHPVALLQLPIGSSFDFVRPASLNSLGYPEPQIERAETSISYTQETAEGLVFNFSVQWEIVDGQVLLAISTNTNAEVSDPATAAMRACSRAIEQGWDALHETHVDWWARFYHSSEVTLPEPRLQHHYHLVKYYYGASSRSHASPMPLQGVWTADSDGLPPWKGDYHNDLNTQMTYGAWQTAGLTDSGLAYIRYYVDRLPQFRRYGRDFFGLDTAMVPGVMTHAGQAMGGWPQYSMGLTAGLWNGHAFYRHWKTTGDGDFLASTAYPWLSEIATSVLALTELRDGLLYLKASTSPEWNDASWSAYLTPNTNFDQALLTWATAALEEMATALDHPEDAERWANYRAKMAPLVYARESHELLIAPGIAFADSHRHFSHALAIHPLGILNVDQGPEARSAVRATVRQLIDQGSSAWVGYSFTWAAALAARADYPEDAARLLTDFERAFVSRNGFHVNGDQTKSGLSGFTYRPFTLEGNFLFMDACHEMYLRSHEDTLRVFPAVPERWRDCAFADLRADGGLRVSAVRRNGQTESVTITATRATRVRLLDTFADETLHLDLESGESKTLTRPRTEVKTQDH</sequence>
<dbReference type="RefSeq" id="WP_145199460.1">
    <property type="nucleotide sequence ID" value="NZ_CP036434.1"/>
</dbReference>
<dbReference type="PANTHER" id="PTHR31084:SF0">
    <property type="entry name" value="ALPHA-L-FUCOSIDASE 2"/>
    <property type="match status" value="1"/>
</dbReference>
<evidence type="ECO:0000259" key="1">
    <source>
        <dbReference type="Pfam" id="PF14498"/>
    </source>
</evidence>
<dbReference type="Gene3D" id="1.50.10.10">
    <property type="match status" value="1"/>
</dbReference>
<accession>A0A518EUS5</accession>
<protein>
    <recommendedName>
        <fullName evidence="6">Glycosyl hydrolase family 95 N-terminal domain-containing protein</fullName>
    </recommendedName>
</protein>
<proteinExistence type="predicted"/>
<dbReference type="GO" id="GO:0005975">
    <property type="term" value="P:carbohydrate metabolic process"/>
    <property type="evidence" value="ECO:0007669"/>
    <property type="project" value="InterPro"/>
</dbReference>